<dbReference type="NCBIfam" id="TIGR03595">
    <property type="entry name" value="Obg_CgtA_exten"/>
    <property type="match status" value="1"/>
</dbReference>
<keyword evidence="6" id="KW-0342">GTP-binding</keyword>
<dbReference type="PROSITE" id="PS00905">
    <property type="entry name" value="GTP1_OBG"/>
    <property type="match status" value="1"/>
</dbReference>
<dbReference type="InterPro" id="IPR045086">
    <property type="entry name" value="OBG_GTPase"/>
</dbReference>
<dbReference type="GO" id="GO:0005525">
    <property type="term" value="F:GTP binding"/>
    <property type="evidence" value="ECO:0007669"/>
    <property type="project" value="UniProtKB-KW"/>
</dbReference>
<evidence type="ECO:0000313" key="9">
    <source>
        <dbReference type="EMBL" id="GAI10685.1"/>
    </source>
</evidence>
<evidence type="ECO:0000259" key="7">
    <source>
        <dbReference type="PROSITE" id="PS51710"/>
    </source>
</evidence>
<feature type="domain" description="OCT" evidence="8">
    <location>
        <begin position="219"/>
        <end position="280"/>
    </location>
</feature>
<dbReference type="InterPro" id="IPR027417">
    <property type="entry name" value="P-loop_NTPase"/>
</dbReference>
<comment type="caution">
    <text evidence="9">The sequence shown here is derived from an EMBL/GenBank/DDBJ whole genome shotgun (WGS) entry which is preliminary data.</text>
</comment>
<comment type="cofactor">
    <cofactor evidence="1">
        <name>Mg(2+)</name>
        <dbReference type="ChEBI" id="CHEBI:18420"/>
    </cofactor>
</comment>
<reference evidence="9" key="1">
    <citation type="journal article" date="2014" name="Front. Microbiol.">
        <title>High frequency of phylogenetically diverse reductive dehalogenase-homologous genes in deep subseafloor sedimentary metagenomes.</title>
        <authorList>
            <person name="Kawai M."/>
            <person name="Futagami T."/>
            <person name="Toyoda A."/>
            <person name="Takaki Y."/>
            <person name="Nishi S."/>
            <person name="Hori S."/>
            <person name="Arai W."/>
            <person name="Tsubouchi T."/>
            <person name="Morono Y."/>
            <person name="Uchiyama I."/>
            <person name="Ito T."/>
            <person name="Fujiyama A."/>
            <person name="Inagaki F."/>
            <person name="Takami H."/>
        </authorList>
    </citation>
    <scope>NUCLEOTIDE SEQUENCE</scope>
    <source>
        <strain evidence="9">Expedition CK06-06</strain>
    </source>
</reference>
<feature type="domain" description="OBG-type G" evidence="7">
    <location>
        <begin position="19"/>
        <end position="192"/>
    </location>
</feature>
<evidence type="ECO:0000256" key="3">
    <source>
        <dbReference type="ARBA" id="ARBA00022723"/>
    </source>
</evidence>
<evidence type="ECO:0000256" key="6">
    <source>
        <dbReference type="ARBA" id="ARBA00023134"/>
    </source>
</evidence>
<feature type="non-terminal residue" evidence="9">
    <location>
        <position position="1"/>
    </location>
</feature>
<organism evidence="9">
    <name type="scientific">marine sediment metagenome</name>
    <dbReference type="NCBI Taxonomy" id="412755"/>
    <lineage>
        <taxon>unclassified sequences</taxon>
        <taxon>metagenomes</taxon>
        <taxon>ecological metagenomes</taxon>
    </lineage>
</organism>
<dbReference type="PRINTS" id="PR00326">
    <property type="entry name" value="GTP1OBG"/>
</dbReference>
<evidence type="ECO:0000256" key="5">
    <source>
        <dbReference type="ARBA" id="ARBA00022801"/>
    </source>
</evidence>
<protein>
    <recommendedName>
        <fullName evidence="10">OBG-type G domain-containing protein</fullName>
    </recommendedName>
</protein>
<dbReference type="InterPro" id="IPR006074">
    <property type="entry name" value="GTP1-OBG_CS"/>
</dbReference>
<keyword evidence="5" id="KW-0378">Hydrolase</keyword>
<dbReference type="AlphaFoldDB" id="X1M7M0"/>
<dbReference type="PROSITE" id="PS51710">
    <property type="entry name" value="G_OBG"/>
    <property type="match status" value="1"/>
</dbReference>
<dbReference type="NCBIfam" id="TIGR00231">
    <property type="entry name" value="small_GTP"/>
    <property type="match status" value="1"/>
</dbReference>
<evidence type="ECO:0000256" key="1">
    <source>
        <dbReference type="ARBA" id="ARBA00001946"/>
    </source>
</evidence>
<dbReference type="SUPFAM" id="SSF52540">
    <property type="entry name" value="P-loop containing nucleoside triphosphate hydrolases"/>
    <property type="match status" value="1"/>
</dbReference>
<dbReference type="CDD" id="cd01898">
    <property type="entry name" value="Obg"/>
    <property type="match status" value="1"/>
</dbReference>
<dbReference type="PROSITE" id="PS51881">
    <property type="entry name" value="OCT"/>
    <property type="match status" value="1"/>
</dbReference>
<evidence type="ECO:0008006" key="10">
    <source>
        <dbReference type="Google" id="ProtNLM"/>
    </source>
</evidence>
<dbReference type="InterPro" id="IPR006073">
    <property type="entry name" value="GTP-bd"/>
</dbReference>
<keyword evidence="2" id="KW-0963">Cytoplasm</keyword>
<dbReference type="InterPro" id="IPR031167">
    <property type="entry name" value="G_OBG"/>
</dbReference>
<evidence type="ECO:0000256" key="2">
    <source>
        <dbReference type="ARBA" id="ARBA00022490"/>
    </source>
</evidence>
<accession>X1M7M0</accession>
<evidence type="ECO:0000259" key="8">
    <source>
        <dbReference type="PROSITE" id="PS51881"/>
    </source>
</evidence>
<dbReference type="PANTHER" id="PTHR11702">
    <property type="entry name" value="DEVELOPMENTALLY REGULATED GTP-BINDING PROTEIN-RELATED"/>
    <property type="match status" value="1"/>
</dbReference>
<name>X1M7M0_9ZZZZ</name>
<dbReference type="Pfam" id="PF09269">
    <property type="entry name" value="DUF1967"/>
    <property type="match status" value="1"/>
</dbReference>
<dbReference type="Pfam" id="PF01926">
    <property type="entry name" value="MMR_HSR1"/>
    <property type="match status" value="1"/>
</dbReference>
<dbReference type="EMBL" id="BARV01003711">
    <property type="protein sequence ID" value="GAI10685.1"/>
    <property type="molecule type" value="Genomic_DNA"/>
</dbReference>
<sequence>EIGEKTEDFWINLELRLVADVALVGFPNSGKSTIISRISAARPKIADYPFTTLTPNLGVVTVDDEDFVVTDVPGLIKGAHKGMGLGDKFLRHITRSIVLAVVLDGQRIIDERQDIIETFNILREEIRLYNIDVYKKDYVVLINKIDLVADSDKLNKIKKVLGNKSGKSVFLTSAITGQGLDKLIWDLYKKVAWCREELKKDKGIELKKQERVKVYSLDKRNLEMEKIKIEKNNNEYIVKNKKLERLVAMTDLENEEALDYLKYRLKKMGIADRLKKMGVK</sequence>
<dbReference type="SUPFAM" id="SSF102741">
    <property type="entry name" value="Obg GTP-binding protein C-terminal domain"/>
    <property type="match status" value="1"/>
</dbReference>
<evidence type="ECO:0000256" key="4">
    <source>
        <dbReference type="ARBA" id="ARBA00022741"/>
    </source>
</evidence>
<dbReference type="InterPro" id="IPR015349">
    <property type="entry name" value="OCT_dom"/>
</dbReference>
<dbReference type="PANTHER" id="PTHR11702:SF31">
    <property type="entry name" value="MITOCHONDRIAL RIBOSOME-ASSOCIATED GTPASE 2"/>
    <property type="match status" value="1"/>
</dbReference>
<dbReference type="Gene3D" id="3.40.50.300">
    <property type="entry name" value="P-loop containing nucleotide triphosphate hydrolases"/>
    <property type="match status" value="1"/>
</dbReference>
<proteinExistence type="predicted"/>
<dbReference type="GO" id="GO:0003924">
    <property type="term" value="F:GTPase activity"/>
    <property type="evidence" value="ECO:0007669"/>
    <property type="project" value="InterPro"/>
</dbReference>
<keyword evidence="3" id="KW-0479">Metal-binding</keyword>
<dbReference type="InterPro" id="IPR036346">
    <property type="entry name" value="GTP-bd_prot_GTP1/OBG_C_sf"/>
</dbReference>
<gene>
    <name evidence="9" type="ORF">S06H3_08699</name>
</gene>
<keyword evidence="4" id="KW-0547">Nucleotide-binding</keyword>
<dbReference type="InterPro" id="IPR005225">
    <property type="entry name" value="Small_GTP-bd"/>
</dbReference>
<dbReference type="GO" id="GO:0046872">
    <property type="term" value="F:metal ion binding"/>
    <property type="evidence" value="ECO:0007669"/>
    <property type="project" value="UniProtKB-KW"/>
</dbReference>
<dbReference type="Gene3D" id="3.30.300.350">
    <property type="entry name" value="GTP-binding protein OBG, C-terminal domain"/>
    <property type="match status" value="1"/>
</dbReference>